<keyword evidence="5" id="KW-0805">Transcription regulation</keyword>
<dbReference type="InterPro" id="IPR018060">
    <property type="entry name" value="HTH_AraC"/>
</dbReference>
<dbReference type="RefSeq" id="WP_161868399.1">
    <property type="nucleotide sequence ID" value="NZ_MAEI02000001.1"/>
</dbReference>
<accession>A0ABV0F0U0</accession>
<evidence type="ECO:0000313" key="11">
    <source>
        <dbReference type="EMBL" id="MEO1781678.1"/>
    </source>
</evidence>
<feature type="domain" description="HTH araC/xylS-type" evidence="9">
    <location>
        <begin position="387"/>
        <end position="485"/>
    </location>
</feature>
<dbReference type="InterPro" id="IPR011006">
    <property type="entry name" value="CheY-like_superfamily"/>
</dbReference>
<keyword evidence="3 8" id="KW-0597">Phosphoprotein</keyword>
<dbReference type="Gene3D" id="3.40.50.2300">
    <property type="match status" value="1"/>
</dbReference>
<dbReference type="InterPro" id="IPR009057">
    <property type="entry name" value="Homeodomain-like_sf"/>
</dbReference>
<reference evidence="11 12" key="2">
    <citation type="submission" date="2024-02" db="EMBL/GenBank/DDBJ databases">
        <title>The Genome Sequence of Enterococcus diestrammenae JM9A.</title>
        <authorList>
            <person name="Earl A."/>
            <person name="Manson A."/>
            <person name="Gilmore M."/>
            <person name="Sanders J."/>
            <person name="Shea T."/>
            <person name="Howe W."/>
            <person name="Livny J."/>
            <person name="Cuomo C."/>
            <person name="Neafsey D."/>
            <person name="Birren B."/>
        </authorList>
    </citation>
    <scope>NUCLEOTIDE SEQUENCE [LARGE SCALE GENOMIC DNA]</scope>
    <source>
        <strain evidence="11 12">JM9A</strain>
    </source>
</reference>
<protein>
    <submittedName>
        <fullName evidence="11">Two-component system, response regulator YesN</fullName>
    </submittedName>
</protein>
<dbReference type="CDD" id="cd17536">
    <property type="entry name" value="REC_YesN-like"/>
    <property type="match status" value="1"/>
</dbReference>
<sequence length="497" mass="57876">MYKVMLVDDEYMILEGLKQILPWQELGFEIVKTARNAKEALAFLEEQAIDLLITDINMPEISGIQLIETAQNEGQHFFSLILSGYQEFEYVKRGIDLGVKNYLLKPVDKNELAKSVNQIKKLLEEEGQLDRQQQLYLETNVIRWVNDELNEAEFEAMLQHFKLQQQSPYTAVLFEGSTNALQQVASGLQAQGQQLVVTSWIHQSAQLLWIVMGSRQRLYVVLHEIERQYGQQLRFLVGETVPEWENLYESYERVRQMQRLADFYPDLLPEKINHKTPVPQREEELSFLSFNKALMIGDERTVKERLGEIFKQLNDYHYPPEYVRYVAFLLFADLSRQFPNATQESYDETVAAIRKSQTIDQIQALLVEVLANVRHSDHPAVYSEAVSQVIALVEEDYREELNLKTIAEQLHLNVVYLGQLFKKETKKSFSQYLNQIRIKKAQQLLLHSPLPISEIAEKIGYNNTNYFSKMFKKLNGITPKEFRDQYDSGYQALAEAE</sequence>
<evidence type="ECO:0000256" key="3">
    <source>
        <dbReference type="ARBA" id="ARBA00022553"/>
    </source>
</evidence>
<evidence type="ECO:0000313" key="12">
    <source>
        <dbReference type="Proteomes" id="UP001429357"/>
    </source>
</evidence>
<evidence type="ECO:0000256" key="5">
    <source>
        <dbReference type="ARBA" id="ARBA00023015"/>
    </source>
</evidence>
<keyword evidence="7" id="KW-0804">Transcription</keyword>
<dbReference type="InterPro" id="IPR051552">
    <property type="entry name" value="HptR"/>
</dbReference>
<dbReference type="SUPFAM" id="SSF52172">
    <property type="entry name" value="CheY-like"/>
    <property type="match status" value="1"/>
</dbReference>
<keyword evidence="6" id="KW-0238">DNA-binding</keyword>
<evidence type="ECO:0000256" key="6">
    <source>
        <dbReference type="ARBA" id="ARBA00023125"/>
    </source>
</evidence>
<dbReference type="PROSITE" id="PS00041">
    <property type="entry name" value="HTH_ARAC_FAMILY_1"/>
    <property type="match status" value="1"/>
</dbReference>
<dbReference type="EMBL" id="MAEI02000001">
    <property type="protein sequence ID" value="MEO1781678.1"/>
    <property type="molecule type" value="Genomic_DNA"/>
</dbReference>
<comment type="caution">
    <text evidence="11">The sequence shown here is derived from an EMBL/GenBank/DDBJ whole genome shotgun (WGS) entry which is preliminary data.</text>
</comment>
<keyword evidence="4" id="KW-0902">Two-component regulatory system</keyword>
<evidence type="ECO:0000256" key="2">
    <source>
        <dbReference type="ARBA" id="ARBA00022490"/>
    </source>
</evidence>
<dbReference type="SMART" id="SM00342">
    <property type="entry name" value="HTH_ARAC"/>
    <property type="match status" value="1"/>
</dbReference>
<dbReference type="PROSITE" id="PS01124">
    <property type="entry name" value="HTH_ARAC_FAMILY_2"/>
    <property type="match status" value="1"/>
</dbReference>
<evidence type="ECO:0000256" key="4">
    <source>
        <dbReference type="ARBA" id="ARBA00023012"/>
    </source>
</evidence>
<evidence type="ECO:0000259" key="10">
    <source>
        <dbReference type="PROSITE" id="PS50110"/>
    </source>
</evidence>
<evidence type="ECO:0000259" key="9">
    <source>
        <dbReference type="PROSITE" id="PS01124"/>
    </source>
</evidence>
<keyword evidence="12" id="KW-1185">Reference proteome</keyword>
<comment type="subcellular location">
    <subcellularLocation>
        <location evidence="1">Cytoplasm</location>
    </subcellularLocation>
</comment>
<name>A0ABV0F0U0_9ENTE</name>
<dbReference type="Pfam" id="PF12833">
    <property type="entry name" value="HTH_18"/>
    <property type="match status" value="1"/>
</dbReference>
<dbReference type="Proteomes" id="UP001429357">
    <property type="component" value="Unassembled WGS sequence"/>
</dbReference>
<dbReference type="Gene3D" id="1.10.10.60">
    <property type="entry name" value="Homeodomain-like"/>
    <property type="match status" value="2"/>
</dbReference>
<proteinExistence type="predicted"/>
<dbReference type="InterPro" id="IPR001789">
    <property type="entry name" value="Sig_transdc_resp-reg_receiver"/>
</dbReference>
<dbReference type="PANTHER" id="PTHR42713:SF3">
    <property type="entry name" value="TRANSCRIPTIONAL REGULATORY PROTEIN HPTR"/>
    <property type="match status" value="1"/>
</dbReference>
<dbReference type="PRINTS" id="PR00032">
    <property type="entry name" value="HTHARAC"/>
</dbReference>
<keyword evidence="2" id="KW-0963">Cytoplasm</keyword>
<reference evidence="12" key="1">
    <citation type="submission" date="2016-06" db="EMBL/GenBank/DDBJ databases">
        <title>Four novel species of enterococci isolated from chicken manure.</title>
        <authorList>
            <person name="Van Tyne D."/>
        </authorList>
    </citation>
    <scope>NUCLEOTIDE SEQUENCE [LARGE SCALE GENOMIC DNA]</scope>
    <source>
        <strain evidence="12">JM9A</strain>
    </source>
</reference>
<gene>
    <name evidence="11" type="ORF">BAU18_001265</name>
</gene>
<feature type="domain" description="Response regulatory" evidence="10">
    <location>
        <begin position="3"/>
        <end position="120"/>
    </location>
</feature>
<dbReference type="PROSITE" id="PS50110">
    <property type="entry name" value="RESPONSE_REGULATORY"/>
    <property type="match status" value="1"/>
</dbReference>
<evidence type="ECO:0000256" key="7">
    <source>
        <dbReference type="ARBA" id="ARBA00023163"/>
    </source>
</evidence>
<organism evidence="11 12">
    <name type="scientific">Enterococcus diestrammenae</name>
    <dbReference type="NCBI Taxonomy" id="1155073"/>
    <lineage>
        <taxon>Bacteria</taxon>
        <taxon>Bacillati</taxon>
        <taxon>Bacillota</taxon>
        <taxon>Bacilli</taxon>
        <taxon>Lactobacillales</taxon>
        <taxon>Enterococcaceae</taxon>
        <taxon>Enterococcus</taxon>
    </lineage>
</organism>
<feature type="modified residue" description="4-aspartylphosphate" evidence="8">
    <location>
        <position position="55"/>
    </location>
</feature>
<dbReference type="Pfam" id="PF17853">
    <property type="entry name" value="GGDEF_2"/>
    <property type="match status" value="1"/>
</dbReference>
<dbReference type="SMART" id="SM00448">
    <property type="entry name" value="REC"/>
    <property type="match status" value="1"/>
</dbReference>
<dbReference type="InterPro" id="IPR020449">
    <property type="entry name" value="Tscrpt_reg_AraC-type_HTH"/>
</dbReference>
<evidence type="ECO:0000256" key="1">
    <source>
        <dbReference type="ARBA" id="ARBA00004496"/>
    </source>
</evidence>
<dbReference type="Pfam" id="PF00072">
    <property type="entry name" value="Response_reg"/>
    <property type="match status" value="1"/>
</dbReference>
<dbReference type="PANTHER" id="PTHR42713">
    <property type="entry name" value="HISTIDINE KINASE-RELATED"/>
    <property type="match status" value="1"/>
</dbReference>
<dbReference type="InterPro" id="IPR018062">
    <property type="entry name" value="HTH_AraC-typ_CS"/>
</dbReference>
<evidence type="ECO:0000256" key="8">
    <source>
        <dbReference type="PROSITE-ProRule" id="PRU00169"/>
    </source>
</evidence>
<dbReference type="SUPFAM" id="SSF46689">
    <property type="entry name" value="Homeodomain-like"/>
    <property type="match status" value="2"/>
</dbReference>
<dbReference type="InterPro" id="IPR041522">
    <property type="entry name" value="CdaR_GGDEF"/>
</dbReference>